<dbReference type="GO" id="GO:0043953">
    <property type="term" value="P:protein transport by the Tat complex"/>
    <property type="evidence" value="ECO:0007669"/>
    <property type="project" value="UniProtKB-UniRule"/>
</dbReference>
<dbReference type="HAMAP" id="MF_00902">
    <property type="entry name" value="TatC"/>
    <property type="match status" value="1"/>
</dbReference>
<dbReference type="PRINTS" id="PR01840">
    <property type="entry name" value="TATCFAMILY"/>
</dbReference>
<dbReference type="EMBL" id="CP002456">
    <property type="protein sequence ID" value="ADU91426.1"/>
    <property type="molecule type" value="Genomic_DNA"/>
</dbReference>
<dbReference type="Proteomes" id="UP000007472">
    <property type="component" value="Chromosome"/>
</dbReference>
<feature type="transmembrane region" description="Helical" evidence="5">
    <location>
        <begin position="218"/>
        <end position="238"/>
    </location>
</feature>
<dbReference type="Pfam" id="PF00902">
    <property type="entry name" value="TatC"/>
    <property type="match status" value="1"/>
</dbReference>
<name>A0A654KHT5_TAYEM</name>
<evidence type="ECO:0000313" key="6">
    <source>
        <dbReference type="EMBL" id="ADU91426.1"/>
    </source>
</evidence>
<sequence length="250" mass="27666">MSHNDEGGILPHLIELRSRLLKSVLGLGVVFLILCIYPGSNNLYDLLASPLLSSLPAGDRMISLGVVTPFIVPLKVTLFAAIFLAMPYILYQVWAFVAPGLYKKEKALVLPLMIGSFVLFVIGICFCYFFVFRLVFSFIISIAPESIQFAPDIEAYVDFVTTMFLAFGVTFEVPVLVVLLVYTGITSVQKLKRVRSYVIVGAFVLAAVLTPPDVISQFLMAVPLILLFEIGLWVAMFYSRDSKTISNSSE</sequence>
<keyword evidence="5" id="KW-0813">Transport</keyword>
<dbReference type="InterPro" id="IPR002033">
    <property type="entry name" value="TatC"/>
</dbReference>
<comment type="function">
    <text evidence="5">Part of the twin-arginine translocation (Tat) system that transports large folded proteins containing a characteristic twin-arginine motif in their signal peptide across membranes. Together with TatB, TatC is part of a receptor directly interacting with Tat signal peptides.</text>
</comment>
<accession>A0A654KHT5</accession>
<evidence type="ECO:0000256" key="2">
    <source>
        <dbReference type="ARBA" id="ARBA00022692"/>
    </source>
</evidence>
<dbReference type="GO" id="GO:0033281">
    <property type="term" value="C:TAT protein transport complex"/>
    <property type="evidence" value="ECO:0007669"/>
    <property type="project" value="UniProtKB-UniRule"/>
</dbReference>
<dbReference type="GO" id="GO:0065002">
    <property type="term" value="P:intracellular protein transmembrane transport"/>
    <property type="evidence" value="ECO:0007669"/>
    <property type="project" value="TreeGrafter"/>
</dbReference>
<evidence type="ECO:0000256" key="4">
    <source>
        <dbReference type="ARBA" id="ARBA00023136"/>
    </source>
</evidence>
<keyword evidence="3 5" id="KW-1133">Transmembrane helix</keyword>
<dbReference type="KEGG" id="teq:TEQUI_0484"/>
<feature type="transmembrane region" description="Helical" evidence="5">
    <location>
        <begin position="194"/>
        <end position="212"/>
    </location>
</feature>
<reference evidence="6 7" key="1">
    <citation type="journal article" date="2011" name="J. Bacteriol.">
        <title>Genome sequence of Taylorella equigenitalis MCE9, the causative agent of contagious equine metritis.</title>
        <authorList>
            <person name="Hebert L."/>
            <person name="Moumen B."/>
            <person name="Duquesne F."/>
            <person name="Breuil M.F."/>
            <person name="Laugier C."/>
            <person name="Batto J.M."/>
            <person name="Renault P."/>
            <person name="Petry S."/>
        </authorList>
    </citation>
    <scope>NUCLEOTIDE SEQUENCE [LARGE SCALE GENOMIC DNA]</scope>
    <source>
        <strain evidence="6 7">MCE9</strain>
    </source>
</reference>
<evidence type="ECO:0000313" key="7">
    <source>
        <dbReference type="Proteomes" id="UP000007472"/>
    </source>
</evidence>
<gene>
    <name evidence="5" type="primary">tatC</name>
    <name evidence="6" type="ordered locus">TEQUI_0484</name>
</gene>
<comment type="caution">
    <text evidence="5">Lacks conserved residue(s) required for the propagation of feature annotation.</text>
</comment>
<feature type="transmembrane region" description="Helical" evidence="5">
    <location>
        <begin position="160"/>
        <end position="182"/>
    </location>
</feature>
<evidence type="ECO:0000256" key="1">
    <source>
        <dbReference type="ARBA" id="ARBA00004141"/>
    </source>
</evidence>
<comment type="similarity">
    <text evidence="5">Belongs to the TatC family.</text>
</comment>
<proteinExistence type="inferred from homology"/>
<dbReference type="NCBIfam" id="TIGR00945">
    <property type="entry name" value="tatC"/>
    <property type="match status" value="1"/>
</dbReference>
<keyword evidence="5" id="KW-0811">Translocation</keyword>
<feature type="transmembrane region" description="Helical" evidence="5">
    <location>
        <begin position="20"/>
        <end position="40"/>
    </location>
</feature>
<dbReference type="PANTHER" id="PTHR30371:SF0">
    <property type="entry name" value="SEC-INDEPENDENT PROTEIN TRANSLOCASE PROTEIN TATC, CHLOROPLASTIC-RELATED"/>
    <property type="match status" value="1"/>
</dbReference>
<keyword evidence="4 5" id="KW-0472">Membrane</keyword>
<dbReference type="PANTHER" id="PTHR30371">
    <property type="entry name" value="SEC-INDEPENDENT PROTEIN TRANSLOCASE PROTEIN TATC"/>
    <property type="match status" value="1"/>
</dbReference>
<organism evidence="6 7">
    <name type="scientific">Taylorella equigenitalis (strain MCE9)</name>
    <dbReference type="NCBI Taxonomy" id="937774"/>
    <lineage>
        <taxon>Bacteria</taxon>
        <taxon>Pseudomonadati</taxon>
        <taxon>Pseudomonadota</taxon>
        <taxon>Betaproteobacteria</taxon>
        <taxon>Burkholderiales</taxon>
        <taxon>Alcaligenaceae</taxon>
        <taxon>Taylorella</taxon>
    </lineage>
</organism>
<evidence type="ECO:0000256" key="5">
    <source>
        <dbReference type="HAMAP-Rule" id="MF_00902"/>
    </source>
</evidence>
<feature type="transmembrane region" description="Helical" evidence="5">
    <location>
        <begin position="107"/>
        <end position="140"/>
    </location>
</feature>
<protein>
    <recommendedName>
        <fullName evidence="5">Sec-independent protein translocase protein TatC</fullName>
    </recommendedName>
</protein>
<keyword evidence="5" id="KW-0653">Protein transport</keyword>
<comment type="subunit">
    <text evidence="5">The Tat system comprises two distinct complexes: a TatABC complex, containing multiple copies of TatA, TatB and TatC subunits, and a separate TatA complex, containing only TatA subunits. Substrates initially bind to the TatABC complex, which probably triggers association of the separate TatA complex to form the active translocon.</text>
</comment>
<comment type="subcellular location">
    <subcellularLocation>
        <location evidence="5">Cell inner membrane</location>
        <topology evidence="5">Multi-pass membrane protein</topology>
    </subcellularLocation>
    <subcellularLocation>
        <location evidence="1">Membrane</location>
        <topology evidence="1">Multi-pass membrane protein</topology>
    </subcellularLocation>
</comment>
<keyword evidence="5" id="KW-0997">Cell inner membrane</keyword>
<evidence type="ECO:0000256" key="3">
    <source>
        <dbReference type="ARBA" id="ARBA00022989"/>
    </source>
</evidence>
<dbReference type="AlphaFoldDB" id="A0A654KHT5"/>
<keyword evidence="2 5" id="KW-0812">Transmembrane</keyword>
<dbReference type="GO" id="GO:0009977">
    <property type="term" value="F:proton motive force dependent protein transmembrane transporter activity"/>
    <property type="evidence" value="ECO:0007669"/>
    <property type="project" value="TreeGrafter"/>
</dbReference>
<keyword evidence="5" id="KW-1003">Cell membrane</keyword>